<feature type="transmembrane region" description="Helical" evidence="14">
    <location>
        <begin position="246"/>
        <end position="264"/>
    </location>
</feature>
<dbReference type="GO" id="GO:0005886">
    <property type="term" value="C:plasma membrane"/>
    <property type="evidence" value="ECO:0007669"/>
    <property type="project" value="UniProtKB-SubCell"/>
</dbReference>
<feature type="transmembrane region" description="Helical" evidence="14">
    <location>
        <begin position="334"/>
        <end position="354"/>
    </location>
</feature>
<dbReference type="PANTHER" id="PTHR48086">
    <property type="entry name" value="SODIUM/PROLINE SYMPORTER-RELATED"/>
    <property type="match status" value="1"/>
</dbReference>
<sequence length="494" mass="54395">MNLDKEILYLGCFALYSIVLLIVGKSRTQQQNTLRHFYLGNRQLSLFRSTLTFIGTWISAATILGFTGNVFESGLAPLLYSVVPWFFGAFLLQMISGRLYDCDVLTIPELVGKKYGSKWLQILFALVMMVTYTLYIIIHIKGFGLVASGLFNIPYNVATLMIYLFILYSTFGGYRAVTRIDVAHILLLTVGTVSVYLLVVGQAGGFSELFQKAGEVSGYAHGGSVSVNQPGDLFRLFDGEKFTPRMSTTMFFGWGLGLASNPQYMIRMLSAKDKRSARSTVRSALCYLAVFYFALLTIGLGMRVLFPSLAAVTNADDVVVYVLNDRLFTPLNTLFLFAILGACVSVANSQLLLFSTSFAYDVIRPLCPKPPREYTTILLTRLGVLIGGTLSLLFSTHPPASLLSYGGDIWGIFGVIFFPALYGAFLYPKATRQGAWAALLVGLLAIAAFYPLYYRQILPVHPAFPGTVLSSLGFFLTSRLTWKEGAADAPQTDL</sequence>
<evidence type="ECO:0000256" key="10">
    <source>
        <dbReference type="ARBA" id="ARBA00023136"/>
    </source>
</evidence>
<evidence type="ECO:0000256" key="9">
    <source>
        <dbReference type="ARBA" id="ARBA00023065"/>
    </source>
</evidence>
<dbReference type="CDD" id="cd10322">
    <property type="entry name" value="SLC5sbd"/>
    <property type="match status" value="1"/>
</dbReference>
<feature type="transmembrane region" description="Helical" evidence="14">
    <location>
        <begin position="285"/>
        <end position="306"/>
    </location>
</feature>
<evidence type="ECO:0000256" key="12">
    <source>
        <dbReference type="ARBA" id="ARBA00033708"/>
    </source>
</evidence>
<feature type="transmembrane region" description="Helical" evidence="14">
    <location>
        <begin position="6"/>
        <end position="24"/>
    </location>
</feature>
<feature type="transmembrane region" description="Helical" evidence="14">
    <location>
        <begin position="144"/>
        <end position="168"/>
    </location>
</feature>
<feature type="transmembrane region" description="Helical" evidence="14">
    <location>
        <begin position="409"/>
        <end position="427"/>
    </location>
</feature>
<keyword evidence="11" id="KW-0739">Sodium transport</keyword>
<dbReference type="Proteomes" id="UP000754750">
    <property type="component" value="Unassembled WGS sequence"/>
</dbReference>
<dbReference type="InterPro" id="IPR038377">
    <property type="entry name" value="Na/Glc_symporter_sf"/>
</dbReference>
<dbReference type="GO" id="GO:0015293">
    <property type="term" value="F:symporter activity"/>
    <property type="evidence" value="ECO:0007669"/>
    <property type="project" value="UniProtKB-KW"/>
</dbReference>
<feature type="transmembrane region" description="Helical" evidence="14">
    <location>
        <begin position="45"/>
        <end position="66"/>
    </location>
</feature>
<keyword evidence="9" id="KW-0406">Ion transport</keyword>
<protein>
    <submittedName>
        <fullName evidence="15">Sodium:solute symporter family protein</fullName>
    </submittedName>
</protein>
<dbReference type="EMBL" id="SVNY01000004">
    <property type="protein sequence ID" value="MBE6833616.1"/>
    <property type="molecule type" value="Genomic_DNA"/>
</dbReference>
<feature type="transmembrane region" description="Helical" evidence="14">
    <location>
        <begin position="78"/>
        <end position="99"/>
    </location>
</feature>
<accession>A0A928KWW3</accession>
<organism evidence="15 16">
    <name type="scientific">Faecalispora sporosphaeroides</name>
    <dbReference type="NCBI Taxonomy" id="1549"/>
    <lineage>
        <taxon>Bacteria</taxon>
        <taxon>Bacillati</taxon>
        <taxon>Bacillota</taxon>
        <taxon>Clostridia</taxon>
        <taxon>Eubacteriales</taxon>
        <taxon>Oscillospiraceae</taxon>
        <taxon>Faecalispora</taxon>
    </lineage>
</organism>
<evidence type="ECO:0000256" key="11">
    <source>
        <dbReference type="ARBA" id="ARBA00023201"/>
    </source>
</evidence>
<comment type="catalytic activity">
    <reaction evidence="12">
        <text>L-proline(in) + Na(+)(in) = L-proline(out) + Na(+)(out)</text>
        <dbReference type="Rhea" id="RHEA:28967"/>
        <dbReference type="ChEBI" id="CHEBI:29101"/>
        <dbReference type="ChEBI" id="CHEBI:60039"/>
    </reaction>
</comment>
<evidence type="ECO:0000256" key="5">
    <source>
        <dbReference type="ARBA" id="ARBA00022692"/>
    </source>
</evidence>
<comment type="subcellular location">
    <subcellularLocation>
        <location evidence="1">Cell membrane</location>
        <topology evidence="1">Multi-pass membrane protein</topology>
    </subcellularLocation>
</comment>
<keyword evidence="4" id="KW-1003">Cell membrane</keyword>
<keyword evidence="10 14" id="KW-0472">Membrane</keyword>
<keyword evidence="5 14" id="KW-0812">Transmembrane</keyword>
<dbReference type="GO" id="GO:0006814">
    <property type="term" value="P:sodium ion transport"/>
    <property type="evidence" value="ECO:0007669"/>
    <property type="project" value="UniProtKB-KW"/>
</dbReference>
<feature type="transmembrane region" description="Helical" evidence="14">
    <location>
        <begin position="374"/>
        <end position="394"/>
    </location>
</feature>
<feature type="transmembrane region" description="Helical" evidence="14">
    <location>
        <begin position="434"/>
        <end position="453"/>
    </location>
</feature>
<keyword evidence="8" id="KW-0915">Sodium</keyword>
<evidence type="ECO:0000313" key="16">
    <source>
        <dbReference type="Proteomes" id="UP000754750"/>
    </source>
</evidence>
<evidence type="ECO:0000256" key="13">
    <source>
        <dbReference type="RuleBase" id="RU362091"/>
    </source>
</evidence>
<keyword evidence="6" id="KW-0769">Symport</keyword>
<dbReference type="Pfam" id="PF00474">
    <property type="entry name" value="SSF"/>
    <property type="match status" value="1"/>
</dbReference>
<reference evidence="15" key="1">
    <citation type="submission" date="2019-04" db="EMBL/GenBank/DDBJ databases">
        <title>Evolution of Biomass-Degrading Anaerobic Consortia Revealed by Metagenomics.</title>
        <authorList>
            <person name="Peng X."/>
        </authorList>
    </citation>
    <scope>NUCLEOTIDE SEQUENCE</scope>
    <source>
        <strain evidence="15">SIG551</strain>
    </source>
</reference>
<comment type="similarity">
    <text evidence="2 13">Belongs to the sodium:solute symporter (SSF) (TC 2.A.21) family.</text>
</comment>
<evidence type="ECO:0000256" key="7">
    <source>
        <dbReference type="ARBA" id="ARBA00022989"/>
    </source>
</evidence>
<evidence type="ECO:0000256" key="1">
    <source>
        <dbReference type="ARBA" id="ARBA00004651"/>
    </source>
</evidence>
<comment type="caution">
    <text evidence="15">The sequence shown here is derived from an EMBL/GenBank/DDBJ whole genome shotgun (WGS) entry which is preliminary data.</text>
</comment>
<evidence type="ECO:0000256" key="14">
    <source>
        <dbReference type="SAM" id="Phobius"/>
    </source>
</evidence>
<evidence type="ECO:0000256" key="3">
    <source>
        <dbReference type="ARBA" id="ARBA00022448"/>
    </source>
</evidence>
<dbReference type="PROSITE" id="PS50283">
    <property type="entry name" value="NA_SOLUT_SYMP_3"/>
    <property type="match status" value="1"/>
</dbReference>
<dbReference type="RefSeq" id="WP_020072358.1">
    <property type="nucleotide sequence ID" value="NZ_SVNY01000004.1"/>
</dbReference>
<evidence type="ECO:0000256" key="2">
    <source>
        <dbReference type="ARBA" id="ARBA00006434"/>
    </source>
</evidence>
<evidence type="ECO:0000256" key="6">
    <source>
        <dbReference type="ARBA" id="ARBA00022847"/>
    </source>
</evidence>
<dbReference type="Gene3D" id="1.20.1730.10">
    <property type="entry name" value="Sodium/glucose cotransporter"/>
    <property type="match status" value="1"/>
</dbReference>
<evidence type="ECO:0000256" key="8">
    <source>
        <dbReference type="ARBA" id="ARBA00023053"/>
    </source>
</evidence>
<feature type="transmembrane region" description="Helical" evidence="14">
    <location>
        <begin position="180"/>
        <end position="199"/>
    </location>
</feature>
<dbReference type="PANTHER" id="PTHR48086:SF3">
    <property type="entry name" value="SODIUM_PROLINE SYMPORTER"/>
    <property type="match status" value="1"/>
</dbReference>
<dbReference type="AlphaFoldDB" id="A0A928KWW3"/>
<dbReference type="InterPro" id="IPR001734">
    <property type="entry name" value="Na/solute_symporter"/>
</dbReference>
<gene>
    <name evidence="15" type="ORF">E7512_08565</name>
</gene>
<proteinExistence type="inferred from homology"/>
<name>A0A928KWW3_9FIRM</name>
<evidence type="ECO:0000256" key="4">
    <source>
        <dbReference type="ARBA" id="ARBA00022475"/>
    </source>
</evidence>
<dbReference type="InterPro" id="IPR050277">
    <property type="entry name" value="Sodium:Solute_Symporter"/>
</dbReference>
<evidence type="ECO:0000313" key="15">
    <source>
        <dbReference type="EMBL" id="MBE6833616.1"/>
    </source>
</evidence>
<keyword evidence="7 14" id="KW-1133">Transmembrane helix</keyword>
<keyword evidence="3" id="KW-0813">Transport</keyword>
<feature type="transmembrane region" description="Helical" evidence="14">
    <location>
        <begin position="119"/>
        <end position="138"/>
    </location>
</feature>